<evidence type="ECO:0000256" key="1">
    <source>
        <dbReference type="SAM" id="Phobius"/>
    </source>
</evidence>
<keyword evidence="1" id="KW-0472">Membrane</keyword>
<feature type="transmembrane region" description="Helical" evidence="1">
    <location>
        <begin position="47"/>
        <end position="67"/>
    </location>
</feature>
<dbReference type="AlphaFoldDB" id="A0A846HLB6"/>
<keyword evidence="3" id="KW-1185">Reference proteome</keyword>
<evidence type="ECO:0000313" key="3">
    <source>
        <dbReference type="Proteomes" id="UP000031549"/>
    </source>
</evidence>
<accession>A0A846HLB6</accession>
<gene>
    <name evidence="2" type="ORF">PI95_031065</name>
</gene>
<name>A0A846HLB6_9CYAN</name>
<evidence type="ECO:0000313" key="2">
    <source>
        <dbReference type="EMBL" id="NEU76831.1"/>
    </source>
</evidence>
<feature type="transmembrane region" description="Helical" evidence="1">
    <location>
        <begin position="79"/>
        <end position="99"/>
    </location>
</feature>
<reference evidence="2 3" key="1">
    <citation type="journal article" date="2015" name="Genome Announc.">
        <title>Draft Genome Sequence of Cyanobacterium Hassallia byssoidea Strain VB512170, Isolated from Monuments in India.</title>
        <authorList>
            <person name="Singh D."/>
            <person name="Chandrababunaidu M.M."/>
            <person name="Panda A."/>
            <person name="Sen D."/>
            <person name="Bhattacharyya S."/>
            <person name="Adhikary S.P."/>
            <person name="Tripathy S."/>
        </authorList>
    </citation>
    <scope>NUCLEOTIDE SEQUENCE [LARGE SCALE GENOMIC DNA]</scope>
    <source>
        <strain evidence="2 3">VB512170</strain>
    </source>
</reference>
<sequence length="104" mass="11194">MNYQVAATLSAFGFFSKTWMFGSSRIKPFSVASPIFPAIAPTHSGKFAWASVSFFQTLGLTVTLIICPSQSIWKCCQPFSTAVAVGSSVILIVISRLALDHKSS</sequence>
<dbReference type="RefSeq" id="WP_163519352.1">
    <property type="nucleotide sequence ID" value="NZ_JTCM02000134.1"/>
</dbReference>
<organism evidence="2 3">
    <name type="scientific">Hassallia byssoidea VB512170</name>
    <dbReference type="NCBI Taxonomy" id="1304833"/>
    <lineage>
        <taxon>Bacteria</taxon>
        <taxon>Bacillati</taxon>
        <taxon>Cyanobacteriota</taxon>
        <taxon>Cyanophyceae</taxon>
        <taxon>Nostocales</taxon>
        <taxon>Tolypothrichaceae</taxon>
        <taxon>Hassallia</taxon>
    </lineage>
</organism>
<keyword evidence="1" id="KW-0812">Transmembrane</keyword>
<proteinExistence type="predicted"/>
<dbReference type="EMBL" id="JTCM02000134">
    <property type="protein sequence ID" value="NEU76831.1"/>
    <property type="molecule type" value="Genomic_DNA"/>
</dbReference>
<comment type="caution">
    <text evidence="2">The sequence shown here is derived from an EMBL/GenBank/DDBJ whole genome shotgun (WGS) entry which is preliminary data.</text>
</comment>
<protein>
    <submittedName>
        <fullName evidence="2">Uncharacterized protein</fullName>
    </submittedName>
</protein>
<dbReference type="Proteomes" id="UP000031549">
    <property type="component" value="Unassembled WGS sequence"/>
</dbReference>
<keyword evidence="1" id="KW-1133">Transmembrane helix</keyword>